<dbReference type="InterPro" id="IPR051313">
    <property type="entry name" value="Bact_iron-sidero_bind"/>
</dbReference>
<evidence type="ECO:0000313" key="9">
    <source>
        <dbReference type="Proteomes" id="UP000621560"/>
    </source>
</evidence>
<feature type="compositionally biased region" description="Low complexity" evidence="5">
    <location>
        <begin position="49"/>
        <end position="71"/>
    </location>
</feature>
<dbReference type="SUPFAM" id="SSF53807">
    <property type="entry name" value="Helical backbone' metal receptor"/>
    <property type="match status" value="1"/>
</dbReference>
<feature type="region of interest" description="Disordered" evidence="5">
    <location>
        <begin position="34"/>
        <end position="89"/>
    </location>
</feature>
<keyword evidence="4 6" id="KW-0732">Signal</keyword>
<dbReference type="InterPro" id="IPR002491">
    <property type="entry name" value="ABC_transptr_periplasmic_BD"/>
</dbReference>
<sequence length="356" mass="38329">MKHNAKLRHTRPFALAIALLLGLVLLAACSSDSANHATDGDAAEENAAAEEATGTNTNAETGSGSAASADEASTEEATDEMGVREITDTTNRTVEIPAVPERIVYIGSSPGDLITLGIEPVGASLGVIATQVVYPELLEGIEDVGGTEQDLEKITALNPDLILFDGVVYDDKAEALSKIAPAVGFDSAAPMYERLRFLADVVARTEEAERWIAAYEAKAETVIARIGASPDDTATVLLQLGKQLYVMGNRGLAVTVFDVLKFQPAPKVQELIEQSERFIDISHEVLPEYAGDWIFLLSNSADETVEAVEGLESSDLWQTIPAVKDGQVYKLPSRWNFDDPVTRERLLDELPELMGK</sequence>
<dbReference type="PROSITE" id="PS50983">
    <property type="entry name" value="FE_B12_PBP"/>
    <property type="match status" value="1"/>
</dbReference>
<keyword evidence="9" id="KW-1185">Reference proteome</keyword>
<dbReference type="PANTHER" id="PTHR30532">
    <property type="entry name" value="IRON III DICITRATE-BINDING PERIPLASMIC PROTEIN"/>
    <property type="match status" value="1"/>
</dbReference>
<dbReference type="EMBL" id="JACXIZ010000006">
    <property type="protein sequence ID" value="MBD2843909.1"/>
    <property type="molecule type" value="Genomic_DNA"/>
</dbReference>
<evidence type="ECO:0000256" key="6">
    <source>
        <dbReference type="SAM" id="SignalP"/>
    </source>
</evidence>
<dbReference type="GO" id="GO:0030288">
    <property type="term" value="C:outer membrane-bounded periplasmic space"/>
    <property type="evidence" value="ECO:0007669"/>
    <property type="project" value="TreeGrafter"/>
</dbReference>
<name>A0A927BQX7_9BACL</name>
<evidence type="ECO:0000256" key="1">
    <source>
        <dbReference type="ARBA" id="ARBA00004196"/>
    </source>
</evidence>
<dbReference type="RefSeq" id="WP_190914096.1">
    <property type="nucleotide sequence ID" value="NZ_JACXIZ010000006.1"/>
</dbReference>
<comment type="caution">
    <text evidence="8">The sequence shown here is derived from an EMBL/GenBank/DDBJ whole genome shotgun (WGS) entry which is preliminary data.</text>
</comment>
<proteinExistence type="inferred from homology"/>
<reference evidence="8" key="1">
    <citation type="submission" date="2020-09" db="EMBL/GenBank/DDBJ databases">
        <title>A novel bacterium of genus Paenibacillus, isolated from South China Sea.</title>
        <authorList>
            <person name="Huang H."/>
            <person name="Mo K."/>
            <person name="Hu Y."/>
        </authorList>
    </citation>
    <scope>NUCLEOTIDE SEQUENCE</scope>
    <source>
        <strain evidence="8">IB182496</strain>
    </source>
</reference>
<evidence type="ECO:0000313" key="8">
    <source>
        <dbReference type="EMBL" id="MBD2843909.1"/>
    </source>
</evidence>
<dbReference type="PANTHER" id="PTHR30532:SF26">
    <property type="entry name" value="IRON(3+)-HYDROXAMATE-BINDING PROTEIN FHUD"/>
    <property type="match status" value="1"/>
</dbReference>
<dbReference type="GO" id="GO:1901678">
    <property type="term" value="P:iron coordination entity transport"/>
    <property type="evidence" value="ECO:0007669"/>
    <property type="project" value="UniProtKB-ARBA"/>
</dbReference>
<evidence type="ECO:0000256" key="2">
    <source>
        <dbReference type="ARBA" id="ARBA00008814"/>
    </source>
</evidence>
<evidence type="ECO:0000256" key="5">
    <source>
        <dbReference type="SAM" id="MobiDB-lite"/>
    </source>
</evidence>
<feature type="chain" id="PRO_5039525468" evidence="6">
    <location>
        <begin position="28"/>
        <end position="356"/>
    </location>
</feature>
<evidence type="ECO:0000256" key="3">
    <source>
        <dbReference type="ARBA" id="ARBA00022448"/>
    </source>
</evidence>
<dbReference type="AlphaFoldDB" id="A0A927BQX7"/>
<keyword evidence="3" id="KW-0813">Transport</keyword>
<protein>
    <submittedName>
        <fullName evidence="8">ABC transporter substrate-binding protein</fullName>
    </submittedName>
</protein>
<dbReference type="PROSITE" id="PS51257">
    <property type="entry name" value="PROKAR_LIPOPROTEIN"/>
    <property type="match status" value="1"/>
</dbReference>
<dbReference type="Proteomes" id="UP000621560">
    <property type="component" value="Unassembled WGS sequence"/>
</dbReference>
<dbReference type="Gene3D" id="3.40.50.1980">
    <property type="entry name" value="Nitrogenase molybdenum iron protein domain"/>
    <property type="match status" value="2"/>
</dbReference>
<evidence type="ECO:0000256" key="4">
    <source>
        <dbReference type="ARBA" id="ARBA00022729"/>
    </source>
</evidence>
<organism evidence="8 9">
    <name type="scientific">Paenibacillus sabuli</name>
    <dbReference type="NCBI Taxonomy" id="2772509"/>
    <lineage>
        <taxon>Bacteria</taxon>
        <taxon>Bacillati</taxon>
        <taxon>Bacillota</taxon>
        <taxon>Bacilli</taxon>
        <taxon>Bacillales</taxon>
        <taxon>Paenibacillaceae</taxon>
        <taxon>Paenibacillus</taxon>
    </lineage>
</organism>
<accession>A0A927BQX7</accession>
<gene>
    <name evidence="8" type="ORF">IDH44_01780</name>
</gene>
<evidence type="ECO:0000259" key="7">
    <source>
        <dbReference type="PROSITE" id="PS50983"/>
    </source>
</evidence>
<feature type="signal peptide" evidence="6">
    <location>
        <begin position="1"/>
        <end position="27"/>
    </location>
</feature>
<comment type="subcellular location">
    <subcellularLocation>
        <location evidence="1">Cell envelope</location>
    </subcellularLocation>
</comment>
<comment type="similarity">
    <text evidence="2">Belongs to the bacterial solute-binding protein 8 family.</text>
</comment>
<feature type="domain" description="Fe/B12 periplasmic-binding" evidence="7">
    <location>
        <begin position="101"/>
        <end position="356"/>
    </location>
</feature>
<dbReference type="Pfam" id="PF01497">
    <property type="entry name" value="Peripla_BP_2"/>
    <property type="match status" value="1"/>
</dbReference>